<organism evidence="1 2">
    <name type="scientific">Elysia marginata</name>
    <dbReference type="NCBI Taxonomy" id="1093978"/>
    <lineage>
        <taxon>Eukaryota</taxon>
        <taxon>Metazoa</taxon>
        <taxon>Spiralia</taxon>
        <taxon>Lophotrochozoa</taxon>
        <taxon>Mollusca</taxon>
        <taxon>Gastropoda</taxon>
        <taxon>Heterobranchia</taxon>
        <taxon>Euthyneura</taxon>
        <taxon>Panpulmonata</taxon>
        <taxon>Sacoglossa</taxon>
        <taxon>Placobranchoidea</taxon>
        <taxon>Plakobranchidae</taxon>
        <taxon>Elysia</taxon>
    </lineage>
</organism>
<reference evidence="1 2" key="1">
    <citation type="journal article" date="2021" name="Elife">
        <title>Chloroplast acquisition without the gene transfer in kleptoplastic sea slugs, Plakobranchus ocellatus.</title>
        <authorList>
            <person name="Maeda T."/>
            <person name="Takahashi S."/>
            <person name="Yoshida T."/>
            <person name="Shimamura S."/>
            <person name="Takaki Y."/>
            <person name="Nagai Y."/>
            <person name="Toyoda A."/>
            <person name="Suzuki Y."/>
            <person name="Arimoto A."/>
            <person name="Ishii H."/>
            <person name="Satoh N."/>
            <person name="Nishiyama T."/>
            <person name="Hasebe M."/>
            <person name="Maruyama T."/>
            <person name="Minagawa J."/>
            <person name="Obokata J."/>
            <person name="Shigenobu S."/>
        </authorList>
    </citation>
    <scope>NUCLEOTIDE SEQUENCE [LARGE SCALE GENOMIC DNA]</scope>
</reference>
<name>A0AAV4GVA9_9GAST</name>
<evidence type="ECO:0000313" key="2">
    <source>
        <dbReference type="Proteomes" id="UP000762676"/>
    </source>
</evidence>
<dbReference type="AlphaFoldDB" id="A0AAV4GVA9"/>
<protein>
    <recommendedName>
        <fullName evidence="3">PiggyBac transposable element-derived protein domain-containing protein</fullName>
    </recommendedName>
</protein>
<keyword evidence="2" id="KW-1185">Reference proteome</keyword>
<evidence type="ECO:0008006" key="3">
    <source>
        <dbReference type="Google" id="ProtNLM"/>
    </source>
</evidence>
<evidence type="ECO:0000313" key="1">
    <source>
        <dbReference type="EMBL" id="GFR88295.1"/>
    </source>
</evidence>
<dbReference type="Proteomes" id="UP000762676">
    <property type="component" value="Unassembled WGS sequence"/>
</dbReference>
<comment type="caution">
    <text evidence="1">The sequence shown here is derived from an EMBL/GenBank/DDBJ whole genome shotgun (WGS) entry which is preliminary data.</text>
</comment>
<gene>
    <name evidence="1" type="ORF">ElyMa_004247900</name>
</gene>
<proteinExistence type="predicted"/>
<accession>A0AAV4GVA9</accession>
<sequence>MSRRSQKWWKKPFYHLLTLVGLQTTILLNKHCTQHRKCRTNLSSILKEIIVALFDKDVSYDPLPMERLRGRHFLSACPSTEASDSRGKKAQSQLELARIGFIHWSHINFQCCT</sequence>
<dbReference type="EMBL" id="BMAT01008564">
    <property type="protein sequence ID" value="GFR88295.1"/>
    <property type="molecule type" value="Genomic_DNA"/>
</dbReference>